<keyword evidence="4" id="KW-1185">Reference proteome</keyword>
<protein>
    <submittedName>
        <fullName evidence="3">Uncharacterized protein</fullName>
    </submittedName>
</protein>
<gene>
    <name evidence="3" type="ORF">QN277_014123</name>
</gene>
<evidence type="ECO:0000313" key="4">
    <source>
        <dbReference type="Proteomes" id="UP001293593"/>
    </source>
</evidence>
<proteinExistence type="predicted"/>
<evidence type="ECO:0000256" key="1">
    <source>
        <dbReference type="SAM" id="Coils"/>
    </source>
</evidence>
<feature type="coiled-coil region" evidence="1">
    <location>
        <begin position="37"/>
        <end position="64"/>
    </location>
</feature>
<name>A0AAE1N551_9FABA</name>
<organism evidence="3 4">
    <name type="scientific">Acacia crassicarpa</name>
    <name type="common">northern wattle</name>
    <dbReference type="NCBI Taxonomy" id="499986"/>
    <lineage>
        <taxon>Eukaryota</taxon>
        <taxon>Viridiplantae</taxon>
        <taxon>Streptophyta</taxon>
        <taxon>Embryophyta</taxon>
        <taxon>Tracheophyta</taxon>
        <taxon>Spermatophyta</taxon>
        <taxon>Magnoliopsida</taxon>
        <taxon>eudicotyledons</taxon>
        <taxon>Gunneridae</taxon>
        <taxon>Pentapetalae</taxon>
        <taxon>rosids</taxon>
        <taxon>fabids</taxon>
        <taxon>Fabales</taxon>
        <taxon>Fabaceae</taxon>
        <taxon>Caesalpinioideae</taxon>
        <taxon>mimosoid clade</taxon>
        <taxon>Acacieae</taxon>
        <taxon>Acacia</taxon>
    </lineage>
</organism>
<keyword evidence="1" id="KW-0175">Coiled coil</keyword>
<dbReference type="AlphaFoldDB" id="A0AAE1N551"/>
<keyword evidence="2" id="KW-1133">Transmembrane helix</keyword>
<sequence>MKYGNMILAMIGFSSSLLVCVPIVRRWQKKKMVTEKLRIISEALEVAEERVARYQERHDRILSQISAYYLTNTELLEALQGARASMNQALEFAVCLRRFQLNIIRSFPDALDLHLSPAFNPNSSPRN</sequence>
<feature type="transmembrane region" description="Helical" evidence="2">
    <location>
        <begin position="6"/>
        <end position="24"/>
    </location>
</feature>
<comment type="caution">
    <text evidence="3">The sequence shown here is derived from an EMBL/GenBank/DDBJ whole genome shotgun (WGS) entry which is preliminary data.</text>
</comment>
<keyword evidence="2" id="KW-0812">Transmembrane</keyword>
<evidence type="ECO:0000256" key="2">
    <source>
        <dbReference type="SAM" id="Phobius"/>
    </source>
</evidence>
<keyword evidence="2" id="KW-0472">Membrane</keyword>
<dbReference type="EMBL" id="JAWXYG010000002">
    <property type="protein sequence ID" value="KAK4282790.1"/>
    <property type="molecule type" value="Genomic_DNA"/>
</dbReference>
<evidence type="ECO:0000313" key="3">
    <source>
        <dbReference type="EMBL" id="KAK4282790.1"/>
    </source>
</evidence>
<accession>A0AAE1N551</accession>
<reference evidence="3" key="1">
    <citation type="submission" date="2023-10" db="EMBL/GenBank/DDBJ databases">
        <title>Chromosome-level genome of the transformable northern wattle, Acacia crassicarpa.</title>
        <authorList>
            <person name="Massaro I."/>
            <person name="Sinha N.R."/>
            <person name="Poethig S."/>
            <person name="Leichty A.R."/>
        </authorList>
    </citation>
    <scope>NUCLEOTIDE SEQUENCE</scope>
    <source>
        <strain evidence="3">Acra3RX</strain>
        <tissue evidence="3">Leaf</tissue>
    </source>
</reference>
<dbReference type="Proteomes" id="UP001293593">
    <property type="component" value="Unassembled WGS sequence"/>
</dbReference>